<dbReference type="Pfam" id="PF02367">
    <property type="entry name" value="TsaE"/>
    <property type="match status" value="1"/>
</dbReference>
<evidence type="ECO:0000256" key="7">
    <source>
        <dbReference type="ARBA" id="ARBA00022741"/>
    </source>
</evidence>
<reference evidence="11" key="2">
    <citation type="submission" date="2020-09" db="EMBL/GenBank/DDBJ databases">
        <authorList>
            <person name="Sun Q."/>
            <person name="Kim S."/>
        </authorList>
    </citation>
    <scope>NUCLEOTIDE SEQUENCE</scope>
    <source>
        <strain evidence="11">KCTC 32437</strain>
    </source>
</reference>
<dbReference type="Proteomes" id="UP000646579">
    <property type="component" value="Unassembled WGS sequence"/>
</dbReference>
<dbReference type="PANTHER" id="PTHR33540:SF2">
    <property type="entry name" value="TRNA THREONYLCARBAMOYLADENOSINE BIOSYNTHESIS PROTEIN TSAE"/>
    <property type="match status" value="1"/>
</dbReference>
<keyword evidence="4" id="KW-0963">Cytoplasm</keyword>
<dbReference type="GO" id="GO:0046872">
    <property type="term" value="F:metal ion binding"/>
    <property type="evidence" value="ECO:0007669"/>
    <property type="project" value="UniProtKB-KW"/>
</dbReference>
<comment type="subcellular location">
    <subcellularLocation>
        <location evidence="1">Cytoplasm</location>
    </subcellularLocation>
</comment>
<proteinExistence type="inferred from homology"/>
<dbReference type="AlphaFoldDB" id="A0A918S5D6"/>
<keyword evidence="9" id="KW-0460">Magnesium</keyword>
<evidence type="ECO:0000256" key="5">
    <source>
        <dbReference type="ARBA" id="ARBA00022694"/>
    </source>
</evidence>
<accession>A0A918S5D6</accession>
<reference evidence="11" key="1">
    <citation type="journal article" date="2014" name="Int. J. Syst. Evol. Microbiol.">
        <title>Complete genome sequence of Corynebacterium casei LMG S-19264T (=DSM 44701T), isolated from a smear-ripened cheese.</title>
        <authorList>
            <consortium name="US DOE Joint Genome Institute (JGI-PGF)"/>
            <person name="Walter F."/>
            <person name="Albersmeier A."/>
            <person name="Kalinowski J."/>
            <person name="Ruckert C."/>
        </authorList>
    </citation>
    <scope>NUCLEOTIDE SEQUENCE</scope>
    <source>
        <strain evidence="11">KCTC 32437</strain>
    </source>
</reference>
<name>A0A918S5D6_9HYPH</name>
<dbReference type="RefSeq" id="WP_308430295.1">
    <property type="nucleotide sequence ID" value="NZ_BMZE01000002.1"/>
</dbReference>
<evidence type="ECO:0000256" key="9">
    <source>
        <dbReference type="ARBA" id="ARBA00022842"/>
    </source>
</evidence>
<dbReference type="SUPFAM" id="SSF52540">
    <property type="entry name" value="P-loop containing nucleoside triphosphate hydrolases"/>
    <property type="match status" value="1"/>
</dbReference>
<dbReference type="NCBIfam" id="TIGR00150">
    <property type="entry name" value="T6A_YjeE"/>
    <property type="match status" value="1"/>
</dbReference>
<dbReference type="InterPro" id="IPR003442">
    <property type="entry name" value="T6A_TsaE"/>
</dbReference>
<organism evidence="11 12">
    <name type="scientific">Devosia pacifica</name>
    <dbReference type="NCBI Taxonomy" id="1335967"/>
    <lineage>
        <taxon>Bacteria</taxon>
        <taxon>Pseudomonadati</taxon>
        <taxon>Pseudomonadota</taxon>
        <taxon>Alphaproteobacteria</taxon>
        <taxon>Hyphomicrobiales</taxon>
        <taxon>Devosiaceae</taxon>
        <taxon>Devosia</taxon>
    </lineage>
</organism>
<keyword evidence="6" id="KW-0479">Metal-binding</keyword>
<dbReference type="GO" id="GO:0005524">
    <property type="term" value="F:ATP binding"/>
    <property type="evidence" value="ECO:0007669"/>
    <property type="project" value="UniProtKB-KW"/>
</dbReference>
<evidence type="ECO:0000313" key="11">
    <source>
        <dbReference type="EMBL" id="GHA22222.1"/>
    </source>
</evidence>
<evidence type="ECO:0000313" key="12">
    <source>
        <dbReference type="Proteomes" id="UP000646579"/>
    </source>
</evidence>
<comment type="caution">
    <text evidence="11">The sequence shown here is derived from an EMBL/GenBank/DDBJ whole genome shotgun (WGS) entry which is preliminary data.</text>
</comment>
<gene>
    <name evidence="11" type="ORF">GCM10007989_17010</name>
</gene>
<keyword evidence="8" id="KW-0067">ATP-binding</keyword>
<dbReference type="Gene3D" id="3.40.50.300">
    <property type="entry name" value="P-loop containing nucleotide triphosphate hydrolases"/>
    <property type="match status" value="1"/>
</dbReference>
<sequence>MDAEGLLADPDATDALGAKLAALLKPGEIVSLEGDLGAGKSALARAMIRTLAGDPNLEVPSPTFALVQPYVAGEQTILHADLYRLGDPDELLELGLFDDPGAILLVEWAERAPELLERADIRISLALPADRQGRHYSLVRAG</sequence>
<evidence type="ECO:0000256" key="4">
    <source>
        <dbReference type="ARBA" id="ARBA00022490"/>
    </source>
</evidence>
<dbReference type="GO" id="GO:0002949">
    <property type="term" value="P:tRNA threonylcarbamoyladenosine modification"/>
    <property type="evidence" value="ECO:0007669"/>
    <property type="project" value="InterPro"/>
</dbReference>
<evidence type="ECO:0000256" key="10">
    <source>
        <dbReference type="ARBA" id="ARBA00032441"/>
    </source>
</evidence>
<evidence type="ECO:0000256" key="8">
    <source>
        <dbReference type="ARBA" id="ARBA00022840"/>
    </source>
</evidence>
<evidence type="ECO:0000256" key="6">
    <source>
        <dbReference type="ARBA" id="ARBA00022723"/>
    </source>
</evidence>
<dbReference type="EMBL" id="BMZE01000002">
    <property type="protein sequence ID" value="GHA22222.1"/>
    <property type="molecule type" value="Genomic_DNA"/>
</dbReference>
<dbReference type="GO" id="GO:0005737">
    <property type="term" value="C:cytoplasm"/>
    <property type="evidence" value="ECO:0007669"/>
    <property type="project" value="UniProtKB-SubCell"/>
</dbReference>
<dbReference type="InterPro" id="IPR027417">
    <property type="entry name" value="P-loop_NTPase"/>
</dbReference>
<evidence type="ECO:0000256" key="2">
    <source>
        <dbReference type="ARBA" id="ARBA00007599"/>
    </source>
</evidence>
<evidence type="ECO:0000256" key="1">
    <source>
        <dbReference type="ARBA" id="ARBA00004496"/>
    </source>
</evidence>
<protein>
    <recommendedName>
        <fullName evidence="3">tRNA threonylcarbamoyladenosine biosynthesis protein TsaE</fullName>
    </recommendedName>
    <alternativeName>
        <fullName evidence="10">t(6)A37 threonylcarbamoyladenosine biosynthesis protein TsaE</fullName>
    </alternativeName>
</protein>
<keyword evidence="7" id="KW-0547">Nucleotide-binding</keyword>
<keyword evidence="5" id="KW-0819">tRNA processing</keyword>
<keyword evidence="12" id="KW-1185">Reference proteome</keyword>
<dbReference type="PANTHER" id="PTHR33540">
    <property type="entry name" value="TRNA THREONYLCARBAMOYLADENOSINE BIOSYNTHESIS PROTEIN TSAE"/>
    <property type="match status" value="1"/>
</dbReference>
<comment type="similarity">
    <text evidence="2">Belongs to the TsaE family.</text>
</comment>
<evidence type="ECO:0000256" key="3">
    <source>
        <dbReference type="ARBA" id="ARBA00019010"/>
    </source>
</evidence>